<dbReference type="InterPro" id="IPR005025">
    <property type="entry name" value="FMN_Rdtase-like_dom"/>
</dbReference>
<feature type="domain" description="NADPH-dependent FMN reductase-like" evidence="3">
    <location>
        <begin position="10"/>
        <end position="118"/>
    </location>
</feature>
<evidence type="ECO:0000313" key="5">
    <source>
        <dbReference type="Proteomes" id="UP000009173"/>
    </source>
</evidence>
<accession>A0A0H3A7T5</accession>
<dbReference type="InterPro" id="IPR029039">
    <property type="entry name" value="Flavoprotein-like_sf"/>
</dbReference>
<dbReference type="AlphaFoldDB" id="A0A0H3A7T5"/>
<evidence type="ECO:0000256" key="1">
    <source>
        <dbReference type="ARBA" id="ARBA00022630"/>
    </source>
</evidence>
<reference evidence="5" key="1">
    <citation type="journal article" date="2009" name="Environ. Microbiol.">
        <title>Contribution of mobile genetic elements to Desulfovibrio vulgaris genome plasticity.</title>
        <authorList>
            <person name="Walker C.B."/>
            <person name="Stolyar S."/>
            <person name="Chivian D."/>
            <person name="Pinel N."/>
            <person name="Gabster J.A."/>
            <person name="Dehal P.S."/>
            <person name="He Z."/>
            <person name="Yang Z.K."/>
            <person name="Yen H.C."/>
            <person name="Zhou J."/>
            <person name="Wall J.D."/>
            <person name="Hazen T.C."/>
            <person name="Arkin A.P."/>
            <person name="Stahl D.A."/>
        </authorList>
    </citation>
    <scope>NUCLEOTIDE SEQUENCE [LARGE SCALE GENOMIC DNA]</scope>
    <source>
        <strain evidence="5">DP4</strain>
    </source>
</reference>
<dbReference type="EMBL" id="CP000527">
    <property type="protein sequence ID" value="ABM27565.1"/>
    <property type="molecule type" value="Genomic_DNA"/>
</dbReference>
<dbReference type="KEGG" id="dvl:Dvul_0542"/>
<dbReference type="RefSeq" id="WP_011791680.1">
    <property type="nucleotide sequence ID" value="NC_008751.1"/>
</dbReference>
<dbReference type="Pfam" id="PF03358">
    <property type="entry name" value="FMN_red"/>
    <property type="match status" value="1"/>
</dbReference>
<name>A0A0H3A7T5_NITV4</name>
<dbReference type="Proteomes" id="UP000009173">
    <property type="component" value="Chromosome"/>
</dbReference>
<evidence type="ECO:0000313" key="4">
    <source>
        <dbReference type="EMBL" id="ABM27565.1"/>
    </source>
</evidence>
<sequence>MTPVAHPARALACSPRGGGNTDTATALFAQGFTDAGGRIEVAHLRTYHVAPCVSCQHCERSPEGSCPLSPTDNSTPLFDMLLTAPTLFIASPIYFYHLPAQLKAFIDRGQSHWIRRARGDSTLESLPRRTAWVTLVAGRKQGDRLFEGSLITLRYFLRIFNFDLAPPLTLLGCDDAASLGGNTDLAARVHAYGAQAARHCPPAS</sequence>
<evidence type="ECO:0000259" key="3">
    <source>
        <dbReference type="Pfam" id="PF03358"/>
    </source>
</evidence>
<dbReference type="SUPFAM" id="SSF52218">
    <property type="entry name" value="Flavoproteins"/>
    <property type="match status" value="1"/>
</dbReference>
<dbReference type="Gene3D" id="3.40.50.360">
    <property type="match status" value="1"/>
</dbReference>
<dbReference type="HOGENOM" id="CLU_050993_4_1_7"/>
<keyword evidence="2" id="KW-0288">FMN</keyword>
<organism evidence="4 5">
    <name type="scientific">Nitratidesulfovibrio vulgaris (strain DP4)</name>
    <name type="common">Desulfovibrio vulgaris</name>
    <dbReference type="NCBI Taxonomy" id="391774"/>
    <lineage>
        <taxon>Bacteria</taxon>
        <taxon>Pseudomonadati</taxon>
        <taxon>Thermodesulfobacteriota</taxon>
        <taxon>Desulfovibrionia</taxon>
        <taxon>Desulfovibrionales</taxon>
        <taxon>Desulfovibrionaceae</taxon>
        <taxon>Nitratidesulfovibrio</taxon>
    </lineage>
</organism>
<gene>
    <name evidence="4" type="ordered locus">Dvul_0542</name>
</gene>
<dbReference type="GO" id="GO:0016491">
    <property type="term" value="F:oxidoreductase activity"/>
    <property type="evidence" value="ECO:0007669"/>
    <property type="project" value="InterPro"/>
</dbReference>
<protein>
    <submittedName>
        <fullName evidence="4">Iron-sulfur flavoprotein, putative</fullName>
    </submittedName>
</protein>
<keyword evidence="1" id="KW-0285">Flavoprotein</keyword>
<dbReference type="PANTHER" id="PTHR43278">
    <property type="entry name" value="NAD(P)H-DEPENDENT FMN-CONTAINING OXIDOREDUCTASE YWQN-RELATED"/>
    <property type="match status" value="1"/>
</dbReference>
<evidence type="ECO:0000256" key="2">
    <source>
        <dbReference type="ARBA" id="ARBA00022643"/>
    </source>
</evidence>
<dbReference type="PANTHER" id="PTHR43278:SF4">
    <property type="entry name" value="NAD(P)H-DEPENDENT FMN-CONTAINING OXIDOREDUCTASE YWQN-RELATED"/>
    <property type="match status" value="1"/>
</dbReference>
<dbReference type="InterPro" id="IPR051796">
    <property type="entry name" value="ISF_SsuE-like"/>
</dbReference>
<proteinExistence type="predicted"/>